<dbReference type="AlphaFoldDB" id="A0AAX4JR72"/>
<proteinExistence type="predicted"/>
<dbReference type="Proteomes" id="UP001355207">
    <property type="component" value="Chromosome 2"/>
</dbReference>
<reference evidence="1 2" key="1">
    <citation type="submission" date="2024-01" db="EMBL/GenBank/DDBJ databases">
        <title>Comparative genomics of Cryptococcus and Kwoniella reveals pathogenesis evolution and contrasting modes of karyotype evolution via chromosome fusion or intercentromeric recombination.</title>
        <authorList>
            <person name="Coelho M.A."/>
            <person name="David-Palma M."/>
            <person name="Shea T."/>
            <person name="Bowers K."/>
            <person name="McGinley-Smith S."/>
            <person name="Mohammad A.W."/>
            <person name="Gnirke A."/>
            <person name="Yurkov A.M."/>
            <person name="Nowrousian M."/>
            <person name="Sun S."/>
            <person name="Cuomo C.A."/>
            <person name="Heitman J."/>
        </authorList>
    </citation>
    <scope>NUCLEOTIDE SEQUENCE [LARGE SCALE GENOMIC DNA]</scope>
    <source>
        <strain evidence="1 2">CBS 6074</strain>
    </source>
</reference>
<organism evidence="1 2">
    <name type="scientific">Kwoniella dendrophila CBS 6074</name>
    <dbReference type="NCBI Taxonomy" id="1295534"/>
    <lineage>
        <taxon>Eukaryota</taxon>
        <taxon>Fungi</taxon>
        <taxon>Dikarya</taxon>
        <taxon>Basidiomycota</taxon>
        <taxon>Agaricomycotina</taxon>
        <taxon>Tremellomycetes</taxon>
        <taxon>Tremellales</taxon>
        <taxon>Cryptococcaceae</taxon>
        <taxon>Kwoniella</taxon>
    </lineage>
</organism>
<dbReference type="GeneID" id="91092974"/>
<accession>A0AAX4JR72</accession>
<evidence type="ECO:0000313" key="1">
    <source>
        <dbReference type="EMBL" id="WWC87413.1"/>
    </source>
</evidence>
<keyword evidence="2" id="KW-1185">Reference proteome</keyword>
<evidence type="ECO:0000313" key="2">
    <source>
        <dbReference type="Proteomes" id="UP001355207"/>
    </source>
</evidence>
<dbReference type="EMBL" id="CP144099">
    <property type="protein sequence ID" value="WWC87413.1"/>
    <property type="molecule type" value="Genomic_DNA"/>
</dbReference>
<protein>
    <submittedName>
        <fullName evidence="1">Uncharacterized protein</fullName>
    </submittedName>
</protein>
<dbReference type="RefSeq" id="XP_066074176.1">
    <property type="nucleotide sequence ID" value="XM_066218079.1"/>
</dbReference>
<sequence>MRTTYNDTSSGITSQGQLESFDISPWANWKVVNGSKYSGDRTEGVFTTLPSGAKRTNIQEISTGATTTYRITAAQEGRPKTKFVWEGGKEEVAAILSVAESTSDEKLIQSAIIIRAATSELDYFGDRFRTREESLISTDNNTSRMVHWYVDNKRETGGLSLKELEEKAKKDQIASDVLNKVLDFKPISSVVTSADGKTSRYWETAPIEDKRTGKRSFYLWDVDEKGKLGDRHWVDMGRLVSWAHSERDDTRAQDWQRLIDDIKEKTAPSTQGYTKQTLPLMMMGRQNTIRLLYHLSFVLK</sequence>
<gene>
    <name evidence="1" type="ORF">L201_002302</name>
</gene>
<name>A0AAX4JR72_9TREE</name>